<dbReference type="HAMAP" id="MF_00182">
    <property type="entry name" value="Formyl_trans"/>
    <property type="match status" value="1"/>
</dbReference>
<dbReference type="GO" id="GO:0004479">
    <property type="term" value="F:methionyl-tRNA formyltransferase activity"/>
    <property type="evidence" value="ECO:0007669"/>
    <property type="project" value="UniProtKB-EC"/>
</dbReference>
<keyword evidence="4" id="KW-0648">Protein biosynthesis</keyword>
<dbReference type="InterPro" id="IPR005794">
    <property type="entry name" value="Fmt"/>
</dbReference>
<dbReference type="CDD" id="cd08704">
    <property type="entry name" value="Met_tRNA_FMT_C"/>
    <property type="match status" value="1"/>
</dbReference>
<dbReference type="Pfam" id="PF02911">
    <property type="entry name" value="Formyl_trans_C"/>
    <property type="match status" value="1"/>
</dbReference>
<evidence type="ECO:0000259" key="5">
    <source>
        <dbReference type="Pfam" id="PF00551"/>
    </source>
</evidence>
<feature type="domain" description="Formyl transferase N-terminal" evidence="5">
    <location>
        <begin position="1"/>
        <end position="178"/>
    </location>
</feature>
<evidence type="ECO:0000256" key="3">
    <source>
        <dbReference type="ARBA" id="ARBA00022679"/>
    </source>
</evidence>
<evidence type="ECO:0000256" key="1">
    <source>
        <dbReference type="ARBA" id="ARBA00010699"/>
    </source>
</evidence>
<dbReference type="EMBL" id="BARS01005922">
    <property type="protein sequence ID" value="GAF80709.1"/>
    <property type="molecule type" value="Genomic_DNA"/>
</dbReference>
<reference evidence="7" key="1">
    <citation type="journal article" date="2014" name="Front. Microbiol.">
        <title>High frequency of phylogenetically diverse reductive dehalogenase-homologous genes in deep subseafloor sedimentary metagenomes.</title>
        <authorList>
            <person name="Kawai M."/>
            <person name="Futagami T."/>
            <person name="Toyoda A."/>
            <person name="Takaki Y."/>
            <person name="Nishi S."/>
            <person name="Hori S."/>
            <person name="Arai W."/>
            <person name="Tsubouchi T."/>
            <person name="Morono Y."/>
            <person name="Uchiyama I."/>
            <person name="Ito T."/>
            <person name="Fujiyama A."/>
            <person name="Inagaki F."/>
            <person name="Takami H."/>
        </authorList>
    </citation>
    <scope>NUCLEOTIDE SEQUENCE</scope>
    <source>
        <strain evidence="7">Expedition CK06-06</strain>
    </source>
</reference>
<accession>X0SI64</accession>
<evidence type="ECO:0000259" key="6">
    <source>
        <dbReference type="Pfam" id="PF02911"/>
    </source>
</evidence>
<dbReference type="InterPro" id="IPR002376">
    <property type="entry name" value="Formyl_transf_N"/>
</dbReference>
<keyword evidence="3" id="KW-0808">Transferase</keyword>
<dbReference type="InterPro" id="IPR041711">
    <property type="entry name" value="Met-tRNA-FMT_N"/>
</dbReference>
<evidence type="ECO:0000256" key="4">
    <source>
        <dbReference type="ARBA" id="ARBA00022917"/>
    </source>
</evidence>
<dbReference type="SUPFAM" id="SSF50486">
    <property type="entry name" value="FMT C-terminal domain-like"/>
    <property type="match status" value="1"/>
</dbReference>
<dbReference type="NCBIfam" id="TIGR00460">
    <property type="entry name" value="fmt"/>
    <property type="match status" value="1"/>
</dbReference>
<dbReference type="CDD" id="cd08646">
    <property type="entry name" value="FMT_core_Met-tRNA-FMT_N"/>
    <property type="match status" value="1"/>
</dbReference>
<evidence type="ECO:0000256" key="2">
    <source>
        <dbReference type="ARBA" id="ARBA00012261"/>
    </source>
</evidence>
<name>X0SI64_9ZZZZ</name>
<proteinExistence type="inferred from homology"/>
<feature type="domain" description="Formyl transferase C-terminal" evidence="6">
    <location>
        <begin position="203"/>
        <end position="291"/>
    </location>
</feature>
<dbReference type="EC" id="2.1.2.9" evidence="2"/>
<evidence type="ECO:0000313" key="7">
    <source>
        <dbReference type="EMBL" id="GAF80709.1"/>
    </source>
</evidence>
<dbReference type="SUPFAM" id="SSF53328">
    <property type="entry name" value="Formyltransferase"/>
    <property type="match status" value="1"/>
</dbReference>
<dbReference type="AlphaFoldDB" id="X0SI64"/>
<dbReference type="InterPro" id="IPR011034">
    <property type="entry name" value="Formyl_transferase-like_C_sf"/>
</dbReference>
<gene>
    <name evidence="7" type="ORF">S01H1_11608</name>
</gene>
<dbReference type="GO" id="GO:0005829">
    <property type="term" value="C:cytosol"/>
    <property type="evidence" value="ECO:0007669"/>
    <property type="project" value="TreeGrafter"/>
</dbReference>
<dbReference type="InterPro" id="IPR005793">
    <property type="entry name" value="Formyl_trans_C"/>
</dbReference>
<dbReference type="PANTHER" id="PTHR11138:SF5">
    <property type="entry name" value="METHIONYL-TRNA FORMYLTRANSFERASE, MITOCHONDRIAL"/>
    <property type="match status" value="1"/>
</dbReference>
<dbReference type="InterPro" id="IPR036477">
    <property type="entry name" value="Formyl_transf_N_sf"/>
</dbReference>
<dbReference type="InterPro" id="IPR044135">
    <property type="entry name" value="Met-tRNA-FMT_C"/>
</dbReference>
<comment type="similarity">
    <text evidence="1">Belongs to the Fmt family.</text>
</comment>
<organism evidence="7">
    <name type="scientific">marine sediment metagenome</name>
    <dbReference type="NCBI Taxonomy" id="412755"/>
    <lineage>
        <taxon>unclassified sequences</taxon>
        <taxon>metagenomes</taxon>
        <taxon>ecological metagenomes</taxon>
    </lineage>
</organism>
<comment type="caution">
    <text evidence="7">The sequence shown here is derived from an EMBL/GenBank/DDBJ whole genome shotgun (WGS) entry which is preliminary data.</text>
</comment>
<dbReference type="Pfam" id="PF00551">
    <property type="entry name" value="Formyl_trans_N"/>
    <property type="match status" value="1"/>
</dbReference>
<dbReference type="Gene3D" id="3.40.50.12230">
    <property type="match status" value="1"/>
</dbReference>
<feature type="non-terminal residue" evidence="7">
    <location>
        <position position="292"/>
    </location>
</feature>
<sequence>MKIVYLGSGEFGIECLNALVQSNHSLDFIVTQPPRQAGRGRKPTPTPVAGWANEKSISFLETQDVNTPQIIDKIAALQPDLIVVIAFGQKIGSKIINLPPKAAINVHASLLPKYRGAAPINWAIINGETETGISIITLAEEMDAGTICTQEKTQILADETAGQLHDRLAKMAAPLLLKTISKIVDGSITYADQDHSKATPAPKLKKPDGFLDFSKPAESLRRKILGLWPWPGASAIYLSKKSNKSVRVTIAMAQVIETSNPAGLKAGTLDENLNVVCGRDALKIIKIKPDGS</sequence>
<protein>
    <recommendedName>
        <fullName evidence="2">methionyl-tRNA formyltransferase</fullName>
        <ecNumber evidence="2">2.1.2.9</ecNumber>
    </recommendedName>
</protein>
<dbReference type="PANTHER" id="PTHR11138">
    <property type="entry name" value="METHIONYL-TRNA FORMYLTRANSFERASE"/>
    <property type="match status" value="1"/>
</dbReference>